<keyword evidence="3" id="KW-0963">Cytoplasm</keyword>
<reference evidence="10 12" key="6">
    <citation type="journal article" date="2005" name="PLoS Comput. Biol.">
        <title>Combined evidence annotation of transposable elements in genome sequences.</title>
        <authorList>
            <person name="Quesneville H."/>
            <person name="Bergman C.M."/>
            <person name="Andrieu O."/>
            <person name="Autard D."/>
            <person name="Nouaud D."/>
            <person name="Ashburner M."/>
            <person name="Anxolabehere D."/>
        </authorList>
    </citation>
    <scope>NUCLEOTIDE SEQUENCE [LARGE SCALE GENOMIC DNA]</scope>
    <source>
        <strain evidence="12">Berkeley</strain>
    </source>
</reference>
<dbReference type="SMART" id="SM00326">
    <property type="entry name" value="SH3"/>
    <property type="match status" value="1"/>
</dbReference>
<keyword evidence="2 6" id="KW-0728">SH3 domain</keyword>
<dbReference type="CDD" id="cd09527">
    <property type="entry name" value="SAM_Samd5"/>
    <property type="match status" value="1"/>
</dbReference>
<sequence>MAVSNIVCEWLRALGLAQYAESFLDNGYDDLEICKQVGDPDLDAIGVENPAHRHKLLKSIRSLREKGAASVYFMLNDPNSLSGSMEILCETPPNNELELVLREQLETDGVRLTAHPYSTPDGQRGHLEGLASVYCELLMAPFGDILATIERARQAAWAERSPLHSAAQVVGGSGGAGGSTGSGSGGAASGGSGGSSGVLHHRQQHGHRGHSMHGAGLPNSHSQPIYVPGKYSPSSCLSDKEEDEIYGFGYGVFAPRVARGGLTQQQQLLQQQTLQTQQSIQQQQQQMQQQQQQLPIVPGQQQQGPHQHQTLPPNVAHLNFVQQNCLSPRSAYFYEFPPTAEGRETKKRTTLARLLKGLKTVNRRDRNNQQNGAQARAANDRLRHFQMINGGAGGQQHSFEETIHRLKVQEAMRKKEKFQREHEEILRDIRQGLLQMSRGEGRMDDTYMYDEALRTGGGMGIAGLGMPLGVGGNGGGGGAAHYAGGRVRFSNNRESTGVISLRSAGDISLPQRGPPRRGLIVPQQPPNPPTIIPLTHARSHDRESGDYAGSISDLQSVTSRFSTVSIGTNNCTARYRTLSGGIGESPSLSPSPSSDYEDIGVTRGHGCLPPSLLAAKAKKNGLPHGKANTICQKATVHHSGEMRSSAKEIGAFNENGRNFVATKDTSRDFSNSQDNTDRGSMSDQAFACSASSVESLPSASGSSTQALVRPGSPHSSISAEDRTSMASCICKAKALVDSLPNPYDKEALKFKKGDLIDVLSMNASGIWKGRCHGRVGHFKFINVEVLPEQRMKNSSSKTLAAGSRLANSGNGSHNGGPCSVEDLLIRIGLKEYTSVFVLNGYEDLELFKELEPADLDYLGILNQEHRAKLLTAVQLLHDIECSDVDIPGSSSENDEARLNNINMKHGASPFGRRHFPRDSGCYEGSPLPSSQTPTQAVNSTDESNSLDDVVTKCSSEIMKRVESARRCKDNPFKTTLPGGGRLGKKSFLGGNGLMADDTLTRGGLSEKSSDSGVSSSSLSSGPLKSST</sequence>
<dbReference type="InterPro" id="IPR001452">
    <property type="entry name" value="SH3_domain"/>
</dbReference>
<evidence type="ECO:0000256" key="4">
    <source>
        <dbReference type="ARBA" id="ARBA00065890"/>
    </source>
</evidence>
<dbReference type="GeneID" id="42601"/>
<reference evidence="10 12" key="10">
    <citation type="journal article" date="2015" name="G3 (Bethesda)">
        <title>Gene Model Annotations for Drosophila melanogaster: The Rule-Benders.</title>
        <authorList>
            <consortium name="FlyBase Consortium"/>
            <person name="Crosby M.A."/>
            <person name="Gramates L.S."/>
            <person name="Dos Santos G."/>
            <person name="Matthews B.B."/>
            <person name="St Pierre S.E."/>
            <person name="Zhou P."/>
            <person name="Schroeder A.J."/>
            <person name="Falls K."/>
            <person name="Emmert D.B."/>
            <person name="Russo S.M."/>
            <person name="Gelbart W.M."/>
            <person name="null"/>
        </authorList>
    </citation>
    <scope>NUCLEOTIDE SEQUENCE [LARGE SCALE GENOMIC DNA]</scope>
    <source>
        <strain evidence="12">Berkeley</strain>
    </source>
</reference>
<evidence type="ECO:0000256" key="6">
    <source>
        <dbReference type="PROSITE-ProRule" id="PRU00192"/>
    </source>
</evidence>
<accession>A0A0B4KHM3</accession>
<reference evidence="10 12" key="3">
    <citation type="journal article" date="2002" name="Genome Biol.">
        <title>Annotation of the Drosophila melanogaster euchromatic genome: a systematic review.</title>
        <authorList>
            <person name="Misra S."/>
            <person name="Crosby M.A."/>
            <person name="Mungall C.J."/>
            <person name="Matthews B.B."/>
            <person name="Campbell K.S."/>
            <person name="Hradecky P."/>
            <person name="Huang Y."/>
            <person name="Kaminker J.S."/>
            <person name="Millburn G.H."/>
            <person name="Prochnik S.E."/>
            <person name="Smith C.D."/>
            <person name="Tupy J.L."/>
            <person name="Whitfied E.J."/>
            <person name="Bayraktaroglu L."/>
            <person name="Berman B.P."/>
            <person name="Bettencourt B.R."/>
            <person name="Celniker S.E."/>
            <person name="de Grey A.D."/>
            <person name="Drysdale R.A."/>
            <person name="Harris N.L."/>
            <person name="Richter J."/>
            <person name="Russo S."/>
            <person name="Schroeder A.J."/>
            <person name="Shu S.Q."/>
            <person name="Stapleton M."/>
            <person name="Yamada C."/>
            <person name="Ashburner M."/>
            <person name="Gelbart W.M."/>
            <person name="Rubin G.M."/>
            <person name="Lewis S.E."/>
        </authorList>
    </citation>
    <scope>GENOME REANNOTATION</scope>
    <source>
        <strain evidence="12">Berkeley</strain>
    </source>
</reference>
<dbReference type="BioGRID-ORCS" id="42601">
    <property type="hits" value="0 hits in 3 CRISPR screens"/>
</dbReference>
<dbReference type="OrthoDB" id="10047268at2759"/>
<feature type="region of interest" description="Disordered" evidence="7">
    <location>
        <begin position="969"/>
        <end position="1027"/>
    </location>
</feature>
<dbReference type="SMR" id="A0A0B4KHM3"/>
<evidence type="ECO:0000313" key="12">
    <source>
        <dbReference type="Proteomes" id="UP000000803"/>
    </source>
</evidence>
<evidence type="ECO:0000313" key="11">
    <source>
        <dbReference type="FlyBase" id="FBgn0051163"/>
    </source>
</evidence>
<dbReference type="PROSITE" id="PS50105">
    <property type="entry name" value="SAM_DOMAIN"/>
    <property type="match status" value="2"/>
</dbReference>
<evidence type="ECO:0000256" key="1">
    <source>
        <dbReference type="ARBA" id="ARBA00004496"/>
    </source>
</evidence>
<dbReference type="SMART" id="SM00454">
    <property type="entry name" value="SAM"/>
    <property type="match status" value="2"/>
</dbReference>
<dbReference type="Pfam" id="PF07653">
    <property type="entry name" value="SH3_2"/>
    <property type="match status" value="1"/>
</dbReference>
<reference evidence="10 12" key="5">
    <citation type="journal article" date="2002" name="Genome Biol.">
        <title>Heterochromatic sequences in a Drosophila whole-genome shotgun assembly.</title>
        <authorList>
            <person name="Hoskins R.A."/>
            <person name="Smith C.D."/>
            <person name="Carlson J.W."/>
            <person name="Carvalho A.B."/>
            <person name="Halpern A."/>
            <person name="Kaminker J.S."/>
            <person name="Kennedy C."/>
            <person name="Mungall C.J."/>
            <person name="Sullivan B.A."/>
            <person name="Sutton G.G."/>
            <person name="Yasuhara J.C."/>
            <person name="Wakimoto B.T."/>
            <person name="Myers E.W."/>
            <person name="Celniker S.E."/>
            <person name="Rubin G.M."/>
            <person name="Karpen G.H."/>
        </authorList>
    </citation>
    <scope>NUCLEOTIDE SEQUENCE [LARGE SCALE GENOMIC DNA]</scope>
    <source>
        <strain evidence="12">Berkeley</strain>
    </source>
</reference>
<feature type="compositionally biased region" description="Gly residues" evidence="7">
    <location>
        <begin position="171"/>
        <end position="196"/>
    </location>
</feature>
<dbReference type="InterPro" id="IPR013761">
    <property type="entry name" value="SAM/pointed_sf"/>
</dbReference>
<dbReference type="Gene3D" id="1.10.150.50">
    <property type="entry name" value="Transcription Factor, Ets-1"/>
    <property type="match status" value="2"/>
</dbReference>
<evidence type="ECO:0000256" key="2">
    <source>
        <dbReference type="ARBA" id="ARBA00022443"/>
    </source>
</evidence>
<reference evidence="10 12" key="9">
    <citation type="journal article" date="2015" name="G3 (Bethesda)">
        <title>Gene Model Annotations for Drosophila melanogaster: Impact of High-Throughput Data.</title>
        <authorList>
            <consortium name="FlyBase Consortium"/>
            <person name="Matthews B.B."/>
            <person name="Dos Santos G."/>
            <person name="Crosby M.A."/>
            <person name="Emmert D.B."/>
            <person name="St Pierre S.E."/>
            <person name="Gramates L.S."/>
            <person name="Zhou P."/>
            <person name="Schroeder A.J."/>
            <person name="Falls K."/>
            <person name="Strelets V."/>
            <person name="Russo S.M."/>
            <person name="Gelbart W.M."/>
            <person name="null"/>
        </authorList>
    </citation>
    <scope>NUCLEOTIDE SEQUENCE [LARGE SCALE GENOMIC DNA]</scope>
    <source>
        <strain evidence="12">Berkeley</strain>
    </source>
</reference>
<dbReference type="CTD" id="42601"/>
<comment type="subunit">
    <text evidence="4">Interacts promiscuously (via SAM domain) with EPHA5, EPHA6, EPHA7, EPHA8, EPHB1, EPHB2, EPHB3 and EPHB4 (via SAM domain) (in vitro).</text>
</comment>
<dbReference type="Pfam" id="PF26285">
    <property type="entry name" value="SASH1_Homeodomain"/>
    <property type="match status" value="1"/>
</dbReference>
<dbReference type="FlyBase" id="FBgn0051163">
    <property type="gene designation" value="SKIP"/>
</dbReference>
<evidence type="ECO:0000259" key="9">
    <source>
        <dbReference type="PROSITE" id="PS50105"/>
    </source>
</evidence>
<dbReference type="VEuPathDB" id="VectorBase:FBgn0051163"/>
<feature type="compositionally biased region" description="Low complexity" evidence="7">
    <location>
        <begin position="1003"/>
        <end position="1027"/>
    </location>
</feature>
<feature type="region of interest" description="Disordered" evidence="7">
    <location>
        <begin position="662"/>
        <end position="682"/>
    </location>
</feature>
<evidence type="ECO:0000256" key="5">
    <source>
        <dbReference type="ARBA" id="ARBA00073398"/>
    </source>
</evidence>
<dbReference type="AGR" id="FB:FBgn0051163"/>
<reference evidence="10 12" key="7">
    <citation type="journal article" date="2007" name="Science">
        <title>The Release 5.1 annotation of Drosophila melanogaster heterochromatin.</title>
        <authorList>
            <person name="Smith C.D."/>
            <person name="Shu S."/>
            <person name="Mungall C.J."/>
            <person name="Karpen G.H."/>
        </authorList>
    </citation>
    <scope>NUCLEOTIDE SEQUENCE [LARGE SCALE GENOMIC DNA]</scope>
    <source>
        <strain evidence="12">Berkeley</strain>
    </source>
</reference>
<dbReference type="SUPFAM" id="SSF50044">
    <property type="entry name" value="SH3-domain"/>
    <property type="match status" value="1"/>
</dbReference>
<dbReference type="DNASU" id="42601"/>
<evidence type="ECO:0000256" key="3">
    <source>
        <dbReference type="ARBA" id="ARBA00022490"/>
    </source>
</evidence>
<dbReference type="InterPro" id="IPR036028">
    <property type="entry name" value="SH3-like_dom_sf"/>
</dbReference>
<dbReference type="GO" id="GO:0007608">
    <property type="term" value="P:sensory perception of smell"/>
    <property type="evidence" value="ECO:0000315"/>
    <property type="project" value="FlyBase"/>
</dbReference>
<dbReference type="PROSITE" id="PS50002">
    <property type="entry name" value="SH3"/>
    <property type="match status" value="1"/>
</dbReference>
<feature type="domain" description="SH3" evidence="8">
    <location>
        <begin position="727"/>
        <end position="788"/>
    </location>
</feature>
<reference evidence="10 12" key="11">
    <citation type="journal article" date="2015" name="Genome Res.">
        <title>The Release 6 reference sequence of the Drosophila melanogaster genome.</title>
        <authorList>
            <person name="Hoskins R.A."/>
            <person name="Carlson J.W."/>
            <person name="Wan K.H."/>
            <person name="Park S."/>
            <person name="Mendez I."/>
            <person name="Galle S.E."/>
            <person name="Booth B.W."/>
            <person name="Pfeiffer B.D."/>
            <person name="George R.A."/>
            <person name="Svirskas R."/>
            <person name="Krzywinski M."/>
            <person name="Schein J."/>
            <person name="Accardo M.C."/>
            <person name="Damia E."/>
            <person name="Messina G."/>
            <person name="Mendez-Lago M."/>
            <person name="de Pablos B."/>
            <person name="Demakova O.V."/>
            <person name="Andreyeva E.N."/>
            <person name="Boldyreva L.V."/>
            <person name="Marra M."/>
            <person name="Carvalho A.B."/>
            <person name="Dimitri P."/>
            <person name="Villasante A."/>
            <person name="Zhimulev I.F."/>
            <person name="Rubin G.M."/>
            <person name="Karpen G.H."/>
            <person name="Celniker S.E."/>
        </authorList>
    </citation>
    <scope>NUCLEOTIDE SEQUENCE [LARGE SCALE GENOMIC DNA]</scope>
    <source>
        <strain evidence="12">Berkeley</strain>
    </source>
</reference>
<reference evidence="10 12" key="1">
    <citation type="journal article" date="2000" name="Science">
        <title>The genome sequence of Drosophila melanogaster.</title>
        <authorList>
            <person name="Adams M.D."/>
            <person name="Celniker S.E."/>
            <person name="Holt R.A."/>
            <person name="Evans C.A."/>
            <person name="Gocayne J.D."/>
            <person name="Amanatides P.G."/>
            <person name="Scherer S.E."/>
            <person name="Li P.W."/>
            <person name="Hoskins R.A."/>
            <person name="Galle R.F."/>
            <person name="George R.A."/>
            <person name="Lewis S.E."/>
            <person name="Richards S."/>
            <person name="Ashburner M."/>
            <person name="Henderson S.N."/>
            <person name="Sutton G.G."/>
            <person name="Wortman J.R."/>
            <person name="Yandell M.D."/>
            <person name="Zhang Q."/>
            <person name="Chen L.X."/>
            <person name="Brandon R.C."/>
            <person name="Rogers Y.H."/>
            <person name="Blazej R.G."/>
            <person name="Champe M."/>
            <person name="Pfeiffer B.D."/>
            <person name="Wan K.H."/>
            <person name="Doyle C."/>
            <person name="Baxter E.G."/>
            <person name="Helt G."/>
            <person name="Nelson C.R."/>
            <person name="Gabor G.L."/>
            <person name="Abril J.F."/>
            <person name="Agbayani A."/>
            <person name="An H.J."/>
            <person name="Andrews-Pfannkoch C."/>
            <person name="Baldwin D."/>
            <person name="Ballew R.M."/>
            <person name="Basu A."/>
            <person name="Baxendale J."/>
            <person name="Bayraktaroglu L."/>
            <person name="Beasley E.M."/>
            <person name="Beeson K.Y."/>
            <person name="Benos P.V."/>
            <person name="Berman B.P."/>
            <person name="Bhandari D."/>
            <person name="Bolshakov S."/>
            <person name="Borkova D."/>
            <person name="Botchan M.R."/>
            <person name="Bouck J."/>
            <person name="Brokstein P."/>
            <person name="Brottier P."/>
            <person name="Burtis K.C."/>
            <person name="Busam D.A."/>
            <person name="Butler H."/>
            <person name="Cadieu E."/>
            <person name="Center A."/>
            <person name="Chandra I."/>
            <person name="Cherry J.M."/>
            <person name="Cawley S."/>
            <person name="Dahlke C."/>
            <person name="Davenport L.B."/>
            <person name="Davies P."/>
            <person name="de Pablos B."/>
            <person name="Delcher A."/>
            <person name="Deng Z."/>
            <person name="Mays A.D."/>
            <person name="Dew I."/>
            <person name="Dietz S.M."/>
            <person name="Dodson K."/>
            <person name="Doup L.E."/>
            <person name="Downes M."/>
            <person name="Dugan-Rocha S."/>
            <person name="Dunkov B.C."/>
            <person name="Dunn P."/>
            <person name="Durbin K.J."/>
            <person name="Evangelista C.C."/>
            <person name="Ferraz C."/>
            <person name="Ferriera S."/>
            <person name="Fleischmann W."/>
            <person name="Fosler C."/>
            <person name="Gabrielian A.E."/>
            <person name="Garg N.S."/>
            <person name="Gelbart W.M."/>
            <person name="Glasser K."/>
            <person name="Glodek A."/>
            <person name="Gong F."/>
            <person name="Gorrell J.H."/>
            <person name="Gu Z."/>
            <person name="Guan P."/>
            <person name="Harris M."/>
            <person name="Harris N.L."/>
            <person name="Harvey D."/>
            <person name="Heiman T.J."/>
            <person name="Hernandez J.R."/>
            <person name="Houck J."/>
            <person name="Hostin D."/>
            <person name="Houston K.A."/>
            <person name="Howland T.J."/>
            <person name="Wei M.H."/>
            <person name="Ibegwam C."/>
            <person name="Jalali M."/>
            <person name="Kalush F."/>
            <person name="Karpen G.H."/>
            <person name="Ke Z."/>
            <person name="Kennison J.A."/>
            <person name="Ketchum K.A."/>
            <person name="Kimmel B.E."/>
            <person name="Kodira C.D."/>
            <person name="Kraft C."/>
            <person name="Kravitz S."/>
            <person name="Kulp D."/>
            <person name="Lai Z."/>
            <person name="Lasko P."/>
            <person name="Lei Y."/>
            <person name="Levitsky A.A."/>
            <person name="Li J."/>
            <person name="Li Z."/>
            <person name="Liang Y."/>
            <person name="Lin X."/>
            <person name="Liu X."/>
            <person name="Mattei B."/>
            <person name="McIntosh T.C."/>
            <person name="McLeod M.P."/>
            <person name="McPherson D."/>
            <person name="Merkulov G."/>
            <person name="Milshina N.V."/>
            <person name="Mobarry C."/>
            <person name="Morris J."/>
            <person name="Moshrefi A."/>
            <person name="Mount S.M."/>
            <person name="Moy M."/>
            <person name="Murphy B."/>
            <person name="Murphy L."/>
            <person name="Muzny D.M."/>
            <person name="Nelson D.L."/>
            <person name="Nelson D.R."/>
            <person name="Nelson K.A."/>
            <person name="Nixon K."/>
            <person name="Nusskern D.R."/>
            <person name="Pacleb J.M."/>
            <person name="Palazzolo M."/>
            <person name="Pittman G.S."/>
            <person name="Pan S."/>
            <person name="Pollard J."/>
            <person name="Puri V."/>
            <person name="Reese M.G."/>
            <person name="Reinert K."/>
            <person name="Remington K."/>
            <person name="Saunders R.D."/>
            <person name="Scheeler F."/>
            <person name="Shen H."/>
            <person name="Shue B.C."/>
            <person name="Siden-Kiamos I."/>
            <person name="Simpson M."/>
            <person name="Skupski M.P."/>
            <person name="Smith T."/>
            <person name="Spier E."/>
            <person name="Spradling A.C."/>
            <person name="Stapleton M."/>
            <person name="Strong R."/>
            <person name="Sun E."/>
            <person name="Svirskas R."/>
            <person name="Tector C."/>
            <person name="Turner R."/>
            <person name="Venter E."/>
            <person name="Wang A.H."/>
            <person name="Wang X."/>
            <person name="Wang Z.Y."/>
            <person name="Wassarman D.A."/>
            <person name="Weinstock G.M."/>
            <person name="Weissenbach J."/>
            <person name="Williams S.M."/>
            <person name="WoodageT"/>
            <person name="Worley K.C."/>
            <person name="Wu D."/>
            <person name="Yang S."/>
            <person name="Yao Q.A."/>
            <person name="Ye J."/>
            <person name="Yeh R.F."/>
            <person name="Zaveri J.S."/>
            <person name="Zhan M."/>
            <person name="Zhang G."/>
            <person name="Zhao Q."/>
            <person name="Zheng L."/>
            <person name="Zheng X.H."/>
            <person name="Zhong F.N."/>
            <person name="Zhong W."/>
            <person name="Zhou X."/>
            <person name="Zhu S."/>
            <person name="Zhu X."/>
            <person name="Smith H.O."/>
            <person name="Gibbs R.A."/>
            <person name="Myers E.W."/>
            <person name="Rubin G.M."/>
            <person name="Venter J.C."/>
        </authorList>
    </citation>
    <scope>NUCLEOTIDE SEQUENCE [LARGE SCALE GENOMIC DNA]</scope>
    <source>
        <strain evidence="12">Berkeley</strain>
    </source>
</reference>
<dbReference type="Gene3D" id="2.30.30.40">
    <property type="entry name" value="SH3 Domains"/>
    <property type="match status" value="1"/>
</dbReference>
<dbReference type="Pfam" id="PF07647">
    <property type="entry name" value="SAM_2"/>
    <property type="match status" value="1"/>
</dbReference>
<feature type="region of interest" description="Disordered" evidence="7">
    <location>
        <begin position="696"/>
        <end position="719"/>
    </location>
</feature>
<feature type="domain" description="SAM" evidence="9">
    <location>
        <begin position="7"/>
        <end position="66"/>
    </location>
</feature>
<feature type="compositionally biased region" description="Polar residues" evidence="7">
    <location>
        <begin position="668"/>
        <end position="682"/>
    </location>
</feature>
<proteinExistence type="predicted"/>
<dbReference type="InterPro" id="IPR001660">
    <property type="entry name" value="SAM"/>
</dbReference>
<organism evidence="10 12">
    <name type="scientific">Drosophila melanogaster</name>
    <name type="common">Fruit fly</name>
    <dbReference type="NCBI Taxonomy" id="7227"/>
    <lineage>
        <taxon>Eukaryota</taxon>
        <taxon>Metazoa</taxon>
        <taxon>Ecdysozoa</taxon>
        <taxon>Arthropoda</taxon>
        <taxon>Hexapoda</taxon>
        <taxon>Insecta</taxon>
        <taxon>Pterygota</taxon>
        <taxon>Neoptera</taxon>
        <taxon>Endopterygota</taxon>
        <taxon>Diptera</taxon>
        <taxon>Brachycera</taxon>
        <taxon>Muscomorpha</taxon>
        <taxon>Ephydroidea</taxon>
        <taxon>Drosophilidae</taxon>
        <taxon>Drosophila</taxon>
        <taxon>Sophophora</taxon>
    </lineage>
</organism>
<feature type="region of interest" description="Disordered" evidence="7">
    <location>
        <begin position="167"/>
        <end position="227"/>
    </location>
</feature>
<dbReference type="AlphaFoldDB" id="A0A0B4KHM3"/>
<dbReference type="ExpressionAtlas" id="A0A0B4KHM3">
    <property type="expression patterns" value="baseline and differential"/>
</dbReference>
<dbReference type="Pfam" id="PF00536">
    <property type="entry name" value="SAM_1"/>
    <property type="match status" value="1"/>
</dbReference>
<dbReference type="Bgee" id="FBgn0051163">
    <property type="expression patterns" value="Expressed in escort cell (Drosophila) in ovary and 235 other cell types or tissues"/>
</dbReference>
<dbReference type="EMBL" id="AE014297">
    <property type="protein sequence ID" value="AGB96208.1"/>
    <property type="molecule type" value="Genomic_DNA"/>
</dbReference>
<dbReference type="Proteomes" id="UP000000803">
    <property type="component" value="Chromosome 3R"/>
</dbReference>
<dbReference type="SUPFAM" id="SSF47769">
    <property type="entry name" value="SAM/Pointed domain"/>
    <property type="match status" value="2"/>
</dbReference>
<evidence type="ECO:0000256" key="7">
    <source>
        <dbReference type="SAM" id="MobiDB-lite"/>
    </source>
</evidence>
<gene>
    <name evidence="10 11" type="primary">SKIP</name>
    <name evidence="10" type="synonym">CG13863</name>
    <name evidence="10" type="synonym">CG13864</name>
    <name evidence="10" type="synonym">CG5736</name>
    <name evidence="10" type="synonym">CG7086</name>
    <name evidence="10" type="synonym">CG7087</name>
    <name evidence="10" type="synonym">Dmel\CG31163</name>
    <name evidence="10 11" type="ORF">CG31163</name>
    <name evidence="10" type="ORF">Dmel_CG31163</name>
</gene>
<dbReference type="GO" id="GO:0005737">
    <property type="term" value="C:cytoplasm"/>
    <property type="evidence" value="ECO:0007669"/>
    <property type="project" value="UniProtKB-SubCell"/>
</dbReference>
<dbReference type="FunFam" id="1.10.150.50:FF:000055">
    <property type="entry name" value="Sterile alpha motif domain containing 5"/>
    <property type="match status" value="1"/>
</dbReference>
<dbReference type="InterPro" id="IPR051725">
    <property type="entry name" value="SAM-SH3_domain_protein"/>
</dbReference>
<reference evidence="10 12" key="4">
    <citation type="journal article" date="2002" name="Genome Biol.">
        <title>The transposable elements of the Drosophila melanogaster euchromatin: a genomics perspective.</title>
        <authorList>
            <person name="Kaminker J.S."/>
            <person name="Bergman C.M."/>
            <person name="Kronmiller B."/>
            <person name="Carlson J."/>
            <person name="Svirskas R."/>
            <person name="Patel S."/>
            <person name="Frise E."/>
            <person name="Wheeler D.A."/>
            <person name="Lewis S.E."/>
            <person name="Rubin G.M."/>
            <person name="Ashburner M."/>
            <person name="Celniker S.E."/>
        </authorList>
    </citation>
    <scope>NUCLEOTIDE SEQUENCE [LARGE SCALE GENOMIC DNA]</scope>
    <source>
        <strain evidence="12">Berkeley</strain>
    </source>
</reference>
<keyword evidence="12" id="KW-1185">Reference proteome</keyword>
<dbReference type="InterPro" id="IPR058666">
    <property type="entry name" value="SASH1/NUB1_homeodomain"/>
</dbReference>
<dbReference type="PANTHER" id="PTHR12301:SF8">
    <property type="entry name" value="STERILE ALPHA MOTIF DOMAIN-CONTAINING PROTEIN 5"/>
    <property type="match status" value="1"/>
</dbReference>
<comment type="subcellular location">
    <subcellularLocation>
        <location evidence="1">Cytoplasm</location>
    </subcellularLocation>
</comment>
<feature type="compositionally biased region" description="Basic residues" evidence="7">
    <location>
        <begin position="199"/>
        <end position="211"/>
    </location>
</feature>
<feature type="compositionally biased region" description="Polar residues" evidence="7">
    <location>
        <begin position="927"/>
        <end position="943"/>
    </location>
</feature>
<reference evidence="10 12" key="8">
    <citation type="journal article" date="2007" name="Science">
        <title>Sequence finishing and mapping of Drosophila melanogaster heterochromatin.</title>
        <authorList>
            <person name="Hoskins R.A."/>
            <person name="Carlson J.W."/>
            <person name="Kennedy C."/>
            <person name="Acevedo D."/>
            <person name="Evans-Holm M."/>
            <person name="Frise E."/>
            <person name="Wan K.H."/>
            <person name="Park S."/>
            <person name="Mendez-Lago M."/>
            <person name="Rossi F."/>
            <person name="Villasante A."/>
            <person name="Dimitri P."/>
            <person name="Karpen G.H."/>
            <person name="Celniker S.E."/>
        </authorList>
    </citation>
    <scope>NUCLEOTIDE SEQUENCE [LARGE SCALE GENOMIC DNA]</scope>
    <source>
        <strain evidence="12">Berkeley</strain>
    </source>
</reference>
<feature type="domain" description="SAM" evidence="9">
    <location>
        <begin position="819"/>
        <end position="879"/>
    </location>
</feature>
<evidence type="ECO:0000259" key="8">
    <source>
        <dbReference type="PROSITE" id="PS50002"/>
    </source>
</evidence>
<feature type="region of interest" description="Disordered" evidence="7">
    <location>
        <begin position="905"/>
        <end position="948"/>
    </location>
</feature>
<protein>
    <recommendedName>
        <fullName evidence="5">Sterile alpha motif domain-containing protein 5</fullName>
    </recommendedName>
</protein>
<dbReference type="FunFam" id="2.30.30.40:FF:000281">
    <property type="entry name" value="uncharacterized protein LOC108099255 isoform X3"/>
    <property type="match status" value="1"/>
</dbReference>
<dbReference type="PANTHER" id="PTHR12301">
    <property type="entry name" value="SAM-DOMAIN, SH3 AND NUCLEAR LOCALIZATION SIGNALS PROTEIN RELATED"/>
    <property type="match status" value="1"/>
</dbReference>
<reference evidence="10 12" key="2">
    <citation type="journal article" date="2002" name="Genome Biol.">
        <title>Finishing a whole-genome shotgun: release 3 of the Drosophila melanogaster euchromatic genome sequence.</title>
        <authorList>
            <person name="Celniker S.E."/>
            <person name="Wheeler D.A."/>
            <person name="Kronmiller B."/>
            <person name="Carlson J.W."/>
            <person name="Halpern A."/>
            <person name="Patel S."/>
            <person name="Adams M."/>
            <person name="Champe M."/>
            <person name="Dugan S.P."/>
            <person name="Frise E."/>
            <person name="Hodgson A."/>
            <person name="George R.A."/>
            <person name="Hoskins R.A."/>
            <person name="Laverty T."/>
            <person name="Muzny D.M."/>
            <person name="Nelson C.R."/>
            <person name="Pacleb J.M."/>
            <person name="Park S."/>
            <person name="Pfeiffer B.D."/>
            <person name="Richards S."/>
            <person name="Sodergren E.J."/>
            <person name="Svirskas R."/>
            <person name="Tabor P.E."/>
            <person name="Wan K."/>
            <person name="Stapleton M."/>
            <person name="Sutton G.G."/>
            <person name="Venter C."/>
            <person name="Weinstock G."/>
            <person name="Scherer S.E."/>
            <person name="Myers E.W."/>
            <person name="Gibbs R.A."/>
            <person name="Rubin G.M."/>
        </authorList>
    </citation>
    <scope>NUCLEOTIDE SEQUENCE [LARGE SCALE GENOMIC DNA]</scope>
    <source>
        <strain evidence="12">Berkeley</strain>
    </source>
</reference>
<evidence type="ECO:0000313" key="10">
    <source>
        <dbReference type="EMBL" id="AGB96208.1"/>
    </source>
</evidence>
<name>A0A0B4KHM3_DROME</name>
<dbReference type="RefSeq" id="NP_001262828.1">
    <property type="nucleotide sequence ID" value="NM_001275899.1"/>
</dbReference>